<comment type="caution">
    <text evidence="1">The sequence shown here is derived from an EMBL/GenBank/DDBJ whole genome shotgun (WGS) entry which is preliminary data.</text>
</comment>
<dbReference type="Proteomes" id="UP001368500">
    <property type="component" value="Unassembled WGS sequence"/>
</dbReference>
<dbReference type="PROSITE" id="PS51318">
    <property type="entry name" value="TAT"/>
    <property type="match status" value="1"/>
</dbReference>
<dbReference type="PANTHER" id="PTHR35936:SF17">
    <property type="entry name" value="ARGININE-BINDING EXTRACELLULAR PROTEIN ARTP"/>
    <property type="match status" value="1"/>
</dbReference>
<name>A0ABU9B8B2_9BURK</name>
<dbReference type="EMBL" id="JBBUTF010000004">
    <property type="protein sequence ID" value="MEK8025305.1"/>
    <property type="molecule type" value="Genomic_DNA"/>
</dbReference>
<keyword evidence="2" id="KW-1185">Reference proteome</keyword>
<organism evidence="1 2">
    <name type="scientific">Pseudaquabacterium rugosum</name>
    <dbReference type="NCBI Taxonomy" id="2984194"/>
    <lineage>
        <taxon>Bacteria</taxon>
        <taxon>Pseudomonadati</taxon>
        <taxon>Pseudomonadota</taxon>
        <taxon>Betaproteobacteria</taxon>
        <taxon>Burkholderiales</taxon>
        <taxon>Sphaerotilaceae</taxon>
        <taxon>Pseudaquabacterium</taxon>
    </lineage>
</organism>
<accession>A0ABU9B8B2</accession>
<dbReference type="Gene3D" id="3.40.190.10">
    <property type="entry name" value="Periplasmic binding protein-like II"/>
    <property type="match status" value="3"/>
</dbReference>
<dbReference type="PANTHER" id="PTHR35936">
    <property type="entry name" value="MEMBRANE-BOUND LYTIC MUREIN TRANSGLYCOSYLASE F"/>
    <property type="match status" value="1"/>
</dbReference>
<dbReference type="InterPro" id="IPR006311">
    <property type="entry name" value="TAT_signal"/>
</dbReference>
<protein>
    <submittedName>
        <fullName evidence="1">Transporter substrate-binding domain-containing protein</fullName>
    </submittedName>
</protein>
<gene>
    <name evidence="1" type="ORF">AACH11_04930</name>
</gene>
<dbReference type="RefSeq" id="WP_341373090.1">
    <property type="nucleotide sequence ID" value="NZ_JBBUTF010000004.1"/>
</dbReference>
<sequence length="299" mass="32408">MNERPTRPGSSQRPADTFDRRTCLTGLAGALAAALGAAPSAARAQDEKTALQKVRDRGRLIVGVYHEMPPFHVAGRGIDVGLAEALAKGLGVQLSLLPFNAGENMADDLRNMVWRGHYLGYGPADVLLHVPVDRPLMVDNPQVQIFGPYYRERVMIARDLQRAPKMDALDDLAGQRIAVPGQSLAGWLLIGTEGGRYREQLQTQFKDGAEAAQALLRGEVAVAAGHASELETVLSGQRERYAIEPLPLPRMRDGWPIGMAVRKQATDLAQGLQAQLNTLAGNGELARLFAQANVGWRQP</sequence>
<evidence type="ECO:0000313" key="2">
    <source>
        <dbReference type="Proteomes" id="UP001368500"/>
    </source>
</evidence>
<dbReference type="SUPFAM" id="SSF53850">
    <property type="entry name" value="Periplasmic binding protein-like II"/>
    <property type="match status" value="1"/>
</dbReference>
<evidence type="ECO:0000313" key="1">
    <source>
        <dbReference type="EMBL" id="MEK8025305.1"/>
    </source>
</evidence>
<reference evidence="1 2" key="1">
    <citation type="submission" date="2024-04" db="EMBL/GenBank/DDBJ databases">
        <title>Novel species of the genus Ideonella isolated from streams.</title>
        <authorList>
            <person name="Lu H."/>
        </authorList>
    </citation>
    <scope>NUCLEOTIDE SEQUENCE [LARGE SCALE GENOMIC DNA]</scope>
    <source>
        <strain evidence="1 2">BYS139W</strain>
    </source>
</reference>
<proteinExistence type="predicted"/>